<proteinExistence type="inferred from homology"/>
<organism evidence="6 7">
    <name type="scientific">Tianweitania aestuarii</name>
    <dbReference type="NCBI Taxonomy" id="2814886"/>
    <lineage>
        <taxon>Bacteria</taxon>
        <taxon>Pseudomonadati</taxon>
        <taxon>Pseudomonadota</taxon>
        <taxon>Alphaproteobacteria</taxon>
        <taxon>Hyphomicrobiales</taxon>
        <taxon>Phyllobacteriaceae</taxon>
        <taxon>Tianweitania</taxon>
    </lineage>
</organism>
<keyword evidence="4 5" id="KW-0472">Membrane</keyword>
<feature type="transmembrane region" description="Helical" evidence="5">
    <location>
        <begin position="31"/>
        <end position="49"/>
    </location>
</feature>
<evidence type="ECO:0000256" key="5">
    <source>
        <dbReference type="HAMAP-Rule" id="MF_00010"/>
    </source>
</evidence>
<evidence type="ECO:0000313" key="7">
    <source>
        <dbReference type="Proteomes" id="UP001297272"/>
    </source>
</evidence>
<protein>
    <submittedName>
        <fullName evidence="6">YnfA family protein</fullName>
    </submittedName>
</protein>
<evidence type="ECO:0000256" key="3">
    <source>
        <dbReference type="ARBA" id="ARBA00022989"/>
    </source>
</evidence>
<dbReference type="RefSeq" id="WP_213984083.1">
    <property type="nucleotide sequence ID" value="NZ_JAFMNX010000001.1"/>
</dbReference>
<dbReference type="EMBL" id="JAFMNX010000001">
    <property type="protein sequence ID" value="MBS9720574.1"/>
    <property type="molecule type" value="Genomic_DNA"/>
</dbReference>
<reference evidence="6 7" key="1">
    <citation type="submission" date="2021-03" db="EMBL/GenBank/DDBJ databases">
        <title>Tianweitania aestuarii sp. nov., isolated from a tidal flat.</title>
        <authorList>
            <person name="Park S."/>
            <person name="Yoon J.-H."/>
        </authorList>
    </citation>
    <scope>NUCLEOTIDE SEQUENCE [LARGE SCALE GENOMIC DNA]</scope>
    <source>
        <strain evidence="6 7">BSSL-BM11</strain>
    </source>
</reference>
<dbReference type="InterPro" id="IPR003844">
    <property type="entry name" value="UPF0060"/>
</dbReference>
<dbReference type="Proteomes" id="UP001297272">
    <property type="component" value="Unassembled WGS sequence"/>
</dbReference>
<accession>A0ABS5RUA3</accession>
<dbReference type="PANTHER" id="PTHR36116">
    <property type="entry name" value="UPF0060 MEMBRANE PROTEIN YNFA"/>
    <property type="match status" value="1"/>
</dbReference>
<dbReference type="Pfam" id="PF02694">
    <property type="entry name" value="UPF0060"/>
    <property type="match status" value="1"/>
</dbReference>
<comment type="similarity">
    <text evidence="5">Belongs to the UPF0060 family.</text>
</comment>
<dbReference type="PANTHER" id="PTHR36116:SF1">
    <property type="entry name" value="UPF0060 MEMBRANE PROTEIN YNFA"/>
    <property type="match status" value="1"/>
</dbReference>
<keyword evidence="2 5" id="KW-0812">Transmembrane</keyword>
<sequence length="107" mass="11338">MMPTILLYGLAAAAEIAGCFAFFAWWRLDKSALWLVPGLGSLIAFALLLSLVDSPAAGRTYAAYGGIYIAASLMWLWLAEGFRPDRFDLAGAAICLVGAAVIIAAPR</sequence>
<feature type="transmembrane region" description="Helical" evidence="5">
    <location>
        <begin position="89"/>
        <end position="106"/>
    </location>
</feature>
<evidence type="ECO:0000256" key="1">
    <source>
        <dbReference type="ARBA" id="ARBA00022475"/>
    </source>
</evidence>
<dbReference type="NCBIfam" id="NF002586">
    <property type="entry name" value="PRK02237.1"/>
    <property type="match status" value="1"/>
</dbReference>
<comment type="subcellular location">
    <subcellularLocation>
        <location evidence="5">Cell membrane</location>
        <topology evidence="5">Multi-pass membrane protein</topology>
    </subcellularLocation>
</comment>
<dbReference type="SUPFAM" id="SSF103481">
    <property type="entry name" value="Multidrug resistance efflux transporter EmrE"/>
    <property type="match status" value="1"/>
</dbReference>
<evidence type="ECO:0000313" key="6">
    <source>
        <dbReference type="EMBL" id="MBS9720574.1"/>
    </source>
</evidence>
<keyword evidence="7" id="KW-1185">Reference proteome</keyword>
<dbReference type="HAMAP" id="MF_00010">
    <property type="entry name" value="UPF0060"/>
    <property type="match status" value="1"/>
</dbReference>
<evidence type="ECO:0000256" key="4">
    <source>
        <dbReference type="ARBA" id="ARBA00023136"/>
    </source>
</evidence>
<keyword evidence="1 5" id="KW-1003">Cell membrane</keyword>
<dbReference type="InterPro" id="IPR037185">
    <property type="entry name" value="EmrE-like"/>
</dbReference>
<feature type="transmembrane region" description="Helical" evidence="5">
    <location>
        <begin position="61"/>
        <end position="77"/>
    </location>
</feature>
<evidence type="ECO:0000256" key="2">
    <source>
        <dbReference type="ARBA" id="ARBA00022692"/>
    </source>
</evidence>
<comment type="caution">
    <text evidence="6">The sequence shown here is derived from an EMBL/GenBank/DDBJ whole genome shotgun (WGS) entry which is preliminary data.</text>
</comment>
<gene>
    <name evidence="6" type="ORF">JYU29_07735</name>
</gene>
<keyword evidence="3 5" id="KW-1133">Transmembrane helix</keyword>
<name>A0ABS5RUA3_9HYPH</name>